<evidence type="ECO:0000313" key="2">
    <source>
        <dbReference type="Proteomes" id="UP001055811"/>
    </source>
</evidence>
<protein>
    <submittedName>
        <fullName evidence="1">Uncharacterized protein</fullName>
    </submittedName>
</protein>
<dbReference type="EMBL" id="CM042017">
    <property type="protein sequence ID" value="KAI3689354.1"/>
    <property type="molecule type" value="Genomic_DNA"/>
</dbReference>
<dbReference type="Proteomes" id="UP001055811">
    <property type="component" value="Linkage Group LG09"/>
</dbReference>
<gene>
    <name evidence="1" type="ORF">L2E82_47309</name>
</gene>
<sequence>MLDPFDYPVTSCTRAANRHHTTTDSTFWKSFGSRRYSEQKRVDFGHHVRLATHENFRSFIETAGVDFYPLGGDPHILVDYMARNKGLIPLAPGEIIIQRKQLKDIIESILLACTKPDLKTGQAFRAQAIIANPPAYGQFILRLVSLTT</sequence>
<reference evidence="2" key="1">
    <citation type="journal article" date="2022" name="Mol. Ecol. Resour.">
        <title>The genomes of chicory, endive, great burdock and yacon provide insights into Asteraceae palaeo-polyploidization history and plant inulin production.</title>
        <authorList>
            <person name="Fan W."/>
            <person name="Wang S."/>
            <person name="Wang H."/>
            <person name="Wang A."/>
            <person name="Jiang F."/>
            <person name="Liu H."/>
            <person name="Zhao H."/>
            <person name="Xu D."/>
            <person name="Zhang Y."/>
        </authorList>
    </citation>
    <scope>NUCLEOTIDE SEQUENCE [LARGE SCALE GENOMIC DNA]</scope>
    <source>
        <strain evidence="2">cv. Punajuju</strain>
    </source>
</reference>
<organism evidence="1 2">
    <name type="scientific">Cichorium intybus</name>
    <name type="common">Chicory</name>
    <dbReference type="NCBI Taxonomy" id="13427"/>
    <lineage>
        <taxon>Eukaryota</taxon>
        <taxon>Viridiplantae</taxon>
        <taxon>Streptophyta</taxon>
        <taxon>Embryophyta</taxon>
        <taxon>Tracheophyta</taxon>
        <taxon>Spermatophyta</taxon>
        <taxon>Magnoliopsida</taxon>
        <taxon>eudicotyledons</taxon>
        <taxon>Gunneridae</taxon>
        <taxon>Pentapetalae</taxon>
        <taxon>asterids</taxon>
        <taxon>campanulids</taxon>
        <taxon>Asterales</taxon>
        <taxon>Asteraceae</taxon>
        <taxon>Cichorioideae</taxon>
        <taxon>Cichorieae</taxon>
        <taxon>Cichoriinae</taxon>
        <taxon>Cichorium</taxon>
    </lineage>
</organism>
<evidence type="ECO:0000313" key="1">
    <source>
        <dbReference type="EMBL" id="KAI3689354.1"/>
    </source>
</evidence>
<proteinExistence type="predicted"/>
<name>A0ACB8YUD2_CICIN</name>
<accession>A0ACB8YUD2</accession>
<comment type="caution">
    <text evidence="1">The sequence shown here is derived from an EMBL/GenBank/DDBJ whole genome shotgun (WGS) entry which is preliminary data.</text>
</comment>
<keyword evidence="2" id="KW-1185">Reference proteome</keyword>
<reference evidence="1 2" key="2">
    <citation type="journal article" date="2022" name="Mol. Ecol. Resour.">
        <title>The genomes of chicory, endive, great burdock and yacon provide insights into Asteraceae paleo-polyploidization history and plant inulin production.</title>
        <authorList>
            <person name="Fan W."/>
            <person name="Wang S."/>
            <person name="Wang H."/>
            <person name="Wang A."/>
            <person name="Jiang F."/>
            <person name="Liu H."/>
            <person name="Zhao H."/>
            <person name="Xu D."/>
            <person name="Zhang Y."/>
        </authorList>
    </citation>
    <scope>NUCLEOTIDE SEQUENCE [LARGE SCALE GENOMIC DNA]</scope>
    <source>
        <strain evidence="2">cv. Punajuju</strain>
        <tissue evidence="1">Leaves</tissue>
    </source>
</reference>